<dbReference type="Proteomes" id="UP000538566">
    <property type="component" value="Unassembled WGS sequence"/>
</dbReference>
<dbReference type="InterPro" id="IPR000639">
    <property type="entry name" value="Epox_hydrolase-like"/>
</dbReference>
<feature type="domain" description="Epoxide hydrolase N-terminal" evidence="5">
    <location>
        <begin position="21"/>
        <end position="126"/>
    </location>
</feature>
<dbReference type="PRINTS" id="PR00412">
    <property type="entry name" value="EPOXHYDRLASE"/>
</dbReference>
<evidence type="ECO:0000259" key="5">
    <source>
        <dbReference type="Pfam" id="PF06441"/>
    </source>
</evidence>
<dbReference type="Pfam" id="PF06441">
    <property type="entry name" value="EHN"/>
    <property type="match status" value="1"/>
</dbReference>
<dbReference type="AlphaFoldDB" id="A0A7W7ADT8"/>
<evidence type="ECO:0000313" key="7">
    <source>
        <dbReference type="Proteomes" id="UP000538566"/>
    </source>
</evidence>
<evidence type="ECO:0000256" key="2">
    <source>
        <dbReference type="ARBA" id="ARBA00022797"/>
    </source>
</evidence>
<dbReference type="SUPFAM" id="SSF53474">
    <property type="entry name" value="alpha/beta-Hydrolases"/>
    <property type="match status" value="1"/>
</dbReference>
<reference evidence="6 7" key="1">
    <citation type="submission" date="2020-08" db="EMBL/GenBank/DDBJ databases">
        <title>Genomic Encyclopedia of Type Strains, Phase IV (KMG-IV): sequencing the most valuable type-strain genomes for metagenomic binning, comparative biology and taxonomic classification.</title>
        <authorList>
            <person name="Goeker M."/>
        </authorList>
    </citation>
    <scope>NUCLEOTIDE SEQUENCE [LARGE SCALE GENOMIC DNA]</scope>
    <source>
        <strain evidence="6 7">DSM 17507</strain>
    </source>
</reference>
<keyword evidence="7" id="KW-1185">Reference proteome</keyword>
<dbReference type="PANTHER" id="PTHR21661">
    <property type="entry name" value="EPOXIDE HYDROLASE 1-RELATED"/>
    <property type="match status" value="1"/>
</dbReference>
<comment type="caution">
    <text evidence="6">The sequence shown here is derived from an EMBL/GenBank/DDBJ whole genome shotgun (WGS) entry which is preliminary data.</text>
</comment>
<dbReference type="RefSeq" id="WP_246415753.1">
    <property type="nucleotide sequence ID" value="NZ_JACHOA010000006.1"/>
</dbReference>
<dbReference type="PANTHER" id="PTHR21661:SF35">
    <property type="entry name" value="EPOXIDE HYDROLASE"/>
    <property type="match status" value="1"/>
</dbReference>
<evidence type="ECO:0000313" key="6">
    <source>
        <dbReference type="EMBL" id="MBB4615066.1"/>
    </source>
</evidence>
<accession>A0A7W7ADT8</accession>
<dbReference type="GO" id="GO:0097176">
    <property type="term" value="P:epoxide metabolic process"/>
    <property type="evidence" value="ECO:0007669"/>
    <property type="project" value="TreeGrafter"/>
</dbReference>
<comment type="similarity">
    <text evidence="1">Belongs to the peptidase S33 family.</text>
</comment>
<dbReference type="Gene3D" id="3.40.50.1820">
    <property type="entry name" value="alpha/beta hydrolase"/>
    <property type="match status" value="1"/>
</dbReference>
<protein>
    <submittedName>
        <fullName evidence="6">Pimeloyl-ACP methyl ester carboxylesterase</fullName>
    </submittedName>
</protein>
<feature type="active site" description="Proton acceptor" evidence="4">
    <location>
        <position position="362"/>
    </location>
</feature>
<keyword evidence="2" id="KW-0058">Aromatic hydrocarbons catabolism</keyword>
<name>A0A7W7ADT8_9SPHN</name>
<dbReference type="EMBL" id="JACHOA010000006">
    <property type="protein sequence ID" value="MBB4615066.1"/>
    <property type="molecule type" value="Genomic_DNA"/>
</dbReference>
<keyword evidence="3" id="KW-0378">Hydrolase</keyword>
<organism evidence="6 7">
    <name type="scientific">Novosphingobium taihuense</name>
    <dbReference type="NCBI Taxonomy" id="260085"/>
    <lineage>
        <taxon>Bacteria</taxon>
        <taxon>Pseudomonadati</taxon>
        <taxon>Pseudomonadota</taxon>
        <taxon>Alphaproteobacteria</taxon>
        <taxon>Sphingomonadales</taxon>
        <taxon>Sphingomonadaceae</taxon>
        <taxon>Novosphingobium</taxon>
    </lineage>
</organism>
<evidence type="ECO:0000256" key="1">
    <source>
        <dbReference type="ARBA" id="ARBA00010088"/>
    </source>
</evidence>
<proteinExistence type="inferred from homology"/>
<gene>
    <name evidence="6" type="ORF">GGR37_003356</name>
</gene>
<sequence length="385" mass="42803">MKGSFQIQLLSSINESCMAARPFRIDVPQSVIDRIAARVADSRIGYAPAEGGAWEYGMDRGYLADLVDHWRDHYDWRVHEAELNRWPQYMAQVDGIDIHFYHIPGDGSRPLPIIMTHGWPGSVVEFQAVIPLLHAAGYTLVIPSLPGYGWSGRPEKPIGPAAVAALWRRLMVDILGYPRFLAQGGDWGSAVTQQLGAAHADAVAAIHVNFFMGPPPGSSDVPELAEYWQAVGKLMQAESGYQHEQATKPQTIGLALHDNPVGWAAWVVEKFWRWGDTGGKIESRFSKDHLITNLMTYLVTDNVMSSLWMYYGSSKEKRHPGPVTVPTGLAHFPGEFYPMPSRRLAEMAYNVRRWSKMAAGGHFAAMEEPQAFAADVITFFDAHGQ</sequence>
<dbReference type="GO" id="GO:0004301">
    <property type="term" value="F:epoxide hydrolase activity"/>
    <property type="evidence" value="ECO:0007669"/>
    <property type="project" value="TreeGrafter"/>
</dbReference>
<feature type="active site" description="Nucleophile" evidence="4">
    <location>
        <position position="186"/>
    </location>
</feature>
<dbReference type="InterPro" id="IPR029058">
    <property type="entry name" value="AB_hydrolase_fold"/>
</dbReference>
<dbReference type="InterPro" id="IPR010497">
    <property type="entry name" value="Epoxide_hydro_N"/>
</dbReference>
<evidence type="ECO:0000256" key="4">
    <source>
        <dbReference type="PIRSR" id="PIRSR001112-1"/>
    </source>
</evidence>
<evidence type="ECO:0000256" key="3">
    <source>
        <dbReference type="ARBA" id="ARBA00022801"/>
    </source>
</evidence>
<dbReference type="PIRSF" id="PIRSF001112">
    <property type="entry name" value="Epoxide_hydrolase"/>
    <property type="match status" value="1"/>
</dbReference>
<feature type="active site" description="Proton donor" evidence="4">
    <location>
        <position position="310"/>
    </location>
</feature>
<dbReference type="InterPro" id="IPR016292">
    <property type="entry name" value="Epoxide_hydrolase"/>
</dbReference>